<accession>A0A5B2TC47</accession>
<sequence length="167" mass="18576">MQLVPADWSSIFVPEGALLEHLARGTILYFGILVLMRIMPRRSGGELAAMDLVFVVLIADAAAEGMGGHTSIPDGLLLVVVFMAWNYLINILSYRLPFFEWLVSAPPLQVVRDGKLLRRNMRREFLTEEELMTYLRKDGVSGIGEVKAAYVEGDGKITATRHNRKGG</sequence>
<dbReference type="Pfam" id="PF04239">
    <property type="entry name" value="DUF421"/>
    <property type="match status" value="1"/>
</dbReference>
<evidence type="ECO:0000256" key="3">
    <source>
        <dbReference type="ARBA" id="ARBA00022475"/>
    </source>
</evidence>
<comment type="subcellular location">
    <subcellularLocation>
        <location evidence="1">Cell membrane</location>
        <topology evidence="1">Multi-pass membrane protein</topology>
    </subcellularLocation>
</comment>
<evidence type="ECO:0000256" key="5">
    <source>
        <dbReference type="ARBA" id="ARBA00022989"/>
    </source>
</evidence>
<dbReference type="InterPro" id="IPR007353">
    <property type="entry name" value="DUF421"/>
</dbReference>
<evidence type="ECO:0000313" key="8">
    <source>
        <dbReference type="EMBL" id="KAA2211645.1"/>
    </source>
</evidence>
<evidence type="ECO:0000259" key="7">
    <source>
        <dbReference type="Pfam" id="PF04239"/>
    </source>
</evidence>
<dbReference type="OrthoDB" id="9793799at2"/>
<dbReference type="Proteomes" id="UP000322110">
    <property type="component" value="Unassembled WGS sequence"/>
</dbReference>
<dbReference type="PANTHER" id="PTHR34582">
    <property type="entry name" value="UPF0702 TRANSMEMBRANE PROTEIN YCAP"/>
    <property type="match status" value="1"/>
</dbReference>
<dbReference type="InterPro" id="IPR023090">
    <property type="entry name" value="UPF0702_alpha/beta_dom_sf"/>
</dbReference>
<evidence type="ECO:0000256" key="2">
    <source>
        <dbReference type="ARBA" id="ARBA00006448"/>
    </source>
</evidence>
<keyword evidence="6" id="KW-0472">Membrane</keyword>
<keyword evidence="4" id="KW-0812">Transmembrane</keyword>
<keyword evidence="9" id="KW-1185">Reference proteome</keyword>
<dbReference type="AlphaFoldDB" id="A0A5B2TC47"/>
<dbReference type="RefSeq" id="WP_149813816.1">
    <property type="nucleotide sequence ID" value="NZ_VUKA01000018.1"/>
</dbReference>
<feature type="domain" description="YetF C-terminal" evidence="7">
    <location>
        <begin position="98"/>
        <end position="163"/>
    </location>
</feature>
<evidence type="ECO:0000313" key="9">
    <source>
        <dbReference type="Proteomes" id="UP000322110"/>
    </source>
</evidence>
<evidence type="ECO:0000256" key="6">
    <source>
        <dbReference type="ARBA" id="ARBA00023136"/>
    </source>
</evidence>
<proteinExistence type="inferred from homology"/>
<dbReference type="Gene3D" id="3.30.240.20">
    <property type="entry name" value="bsu07140 like domains"/>
    <property type="match status" value="1"/>
</dbReference>
<dbReference type="EMBL" id="VUKA01000018">
    <property type="protein sequence ID" value="KAA2211645.1"/>
    <property type="molecule type" value="Genomic_DNA"/>
</dbReference>
<dbReference type="GO" id="GO:0005886">
    <property type="term" value="C:plasma membrane"/>
    <property type="evidence" value="ECO:0007669"/>
    <property type="project" value="UniProtKB-SubCell"/>
</dbReference>
<keyword evidence="5" id="KW-1133">Transmembrane helix</keyword>
<dbReference type="PANTHER" id="PTHR34582:SF6">
    <property type="entry name" value="UPF0702 TRANSMEMBRANE PROTEIN YCAP"/>
    <property type="match status" value="1"/>
</dbReference>
<comment type="similarity">
    <text evidence="2">Belongs to the UPF0702 family.</text>
</comment>
<name>A0A5B2TC47_9PROT</name>
<gene>
    <name evidence="8" type="ORF">F0Q34_18845</name>
</gene>
<evidence type="ECO:0000256" key="1">
    <source>
        <dbReference type="ARBA" id="ARBA00004651"/>
    </source>
</evidence>
<organism evidence="8 9">
    <name type="scientific">Teichococcus oryzae</name>
    <dbReference type="NCBI Taxonomy" id="1608942"/>
    <lineage>
        <taxon>Bacteria</taxon>
        <taxon>Pseudomonadati</taxon>
        <taxon>Pseudomonadota</taxon>
        <taxon>Alphaproteobacteria</taxon>
        <taxon>Acetobacterales</taxon>
        <taxon>Roseomonadaceae</taxon>
        <taxon>Roseomonas</taxon>
    </lineage>
</organism>
<evidence type="ECO:0000256" key="4">
    <source>
        <dbReference type="ARBA" id="ARBA00022692"/>
    </source>
</evidence>
<reference evidence="8 9" key="1">
    <citation type="journal article" date="2015" name="Int. J. Syst. Evol. Microbiol.">
        <title>Roseomonas oryzae sp. nov., isolated from paddy rhizosphere soil.</title>
        <authorList>
            <person name="Ramaprasad E.V."/>
            <person name="Sasikala Ch."/>
            <person name="Ramana Ch.V."/>
        </authorList>
    </citation>
    <scope>NUCLEOTIDE SEQUENCE [LARGE SCALE GENOMIC DNA]</scope>
    <source>
        <strain evidence="8 9">KCTC 42542</strain>
    </source>
</reference>
<keyword evidence="3" id="KW-1003">Cell membrane</keyword>
<protein>
    <submittedName>
        <fullName evidence="8">DUF421 domain-containing protein</fullName>
    </submittedName>
</protein>
<comment type="caution">
    <text evidence="8">The sequence shown here is derived from an EMBL/GenBank/DDBJ whole genome shotgun (WGS) entry which is preliminary data.</text>
</comment>